<dbReference type="RefSeq" id="XP_011042878.1">
    <property type="nucleotide sequence ID" value="XM_011044576.1"/>
</dbReference>
<accession>A0AAJ6Y550</accession>
<reference evidence="2" key="1">
    <citation type="submission" date="2025-08" db="UniProtKB">
        <authorList>
            <consortium name="RefSeq"/>
        </authorList>
    </citation>
    <scope>IDENTIFICATION</scope>
</reference>
<dbReference type="PANTHER" id="PTHR13017">
    <property type="entry name" value="5-FORMYLTETRAHYDROFOLATE CYCLO-LIGASE-RELATED"/>
    <property type="match status" value="1"/>
</dbReference>
<dbReference type="Proteomes" id="UP000694918">
    <property type="component" value="Unplaced"/>
</dbReference>
<evidence type="ECO:0000313" key="1">
    <source>
        <dbReference type="Proteomes" id="UP000694918"/>
    </source>
</evidence>
<evidence type="ECO:0000313" key="2">
    <source>
        <dbReference type="RefSeq" id="XP_011042878.1"/>
    </source>
</evidence>
<gene>
    <name evidence="2" type="primary">LOC105138490</name>
</gene>
<proteinExistence type="predicted"/>
<dbReference type="KEGG" id="peu:105138490"/>
<dbReference type="GeneID" id="105138490"/>
<dbReference type="GO" id="GO:0005737">
    <property type="term" value="C:cytoplasm"/>
    <property type="evidence" value="ECO:0007669"/>
    <property type="project" value="TreeGrafter"/>
</dbReference>
<dbReference type="PANTHER" id="PTHR13017:SF0">
    <property type="entry name" value="METHENYLTETRAHYDROFOLATE SYNTHASE DOMAIN-CONTAINING PROTEIN"/>
    <property type="match status" value="1"/>
</dbReference>
<protein>
    <submittedName>
        <fullName evidence="2">5-formyltetrahydrofolate cyclo-ligase-like protein COG0212</fullName>
    </submittedName>
</protein>
<sequence>MPYRFYLKIPRIAHVSLNNLDFCSWSQTLTRISAPFSLNQTPLFNYLRSPSFEHGILRYVGVGVIDDSTPFVSSVHDCQLADDMPAEKLLIRDVPLDIICATTQVIFANTSIPKPRCFSFNLDTPSPEKLA</sequence>
<keyword evidence="1" id="KW-1185">Reference proteome</keyword>
<name>A0AAJ6Y550_POPEU</name>
<dbReference type="AlphaFoldDB" id="A0AAJ6Y550"/>
<organism evidence="1 2">
    <name type="scientific">Populus euphratica</name>
    <name type="common">Euphrates poplar</name>
    <dbReference type="NCBI Taxonomy" id="75702"/>
    <lineage>
        <taxon>Eukaryota</taxon>
        <taxon>Viridiplantae</taxon>
        <taxon>Streptophyta</taxon>
        <taxon>Embryophyta</taxon>
        <taxon>Tracheophyta</taxon>
        <taxon>Spermatophyta</taxon>
        <taxon>Magnoliopsida</taxon>
        <taxon>eudicotyledons</taxon>
        <taxon>Gunneridae</taxon>
        <taxon>Pentapetalae</taxon>
        <taxon>rosids</taxon>
        <taxon>fabids</taxon>
        <taxon>Malpighiales</taxon>
        <taxon>Salicaceae</taxon>
        <taxon>Saliceae</taxon>
        <taxon>Populus</taxon>
    </lineage>
</organism>
<dbReference type="InterPro" id="IPR002698">
    <property type="entry name" value="FTHF_cligase"/>
</dbReference>